<comment type="similarity">
    <text evidence="2">Belongs to the autoinducer-2 exporter (AI-2E) (TC 2.A.86) family.</text>
</comment>
<dbReference type="GO" id="GO:0055085">
    <property type="term" value="P:transmembrane transport"/>
    <property type="evidence" value="ECO:0007669"/>
    <property type="project" value="TreeGrafter"/>
</dbReference>
<feature type="transmembrane region" description="Helical" evidence="8">
    <location>
        <begin position="35"/>
        <end position="51"/>
    </location>
</feature>
<keyword evidence="4" id="KW-1003">Cell membrane</keyword>
<evidence type="ECO:0000256" key="1">
    <source>
        <dbReference type="ARBA" id="ARBA00004651"/>
    </source>
</evidence>
<gene>
    <name evidence="9" type="ORF">C0601_12345</name>
</gene>
<keyword evidence="5 8" id="KW-0812">Transmembrane</keyword>
<dbReference type="AlphaFoldDB" id="A0A2N5ZAV5"/>
<dbReference type="Pfam" id="PF01594">
    <property type="entry name" value="AI-2E_transport"/>
    <property type="match status" value="1"/>
</dbReference>
<evidence type="ECO:0000256" key="8">
    <source>
        <dbReference type="SAM" id="Phobius"/>
    </source>
</evidence>
<evidence type="ECO:0000313" key="10">
    <source>
        <dbReference type="Proteomes" id="UP000234857"/>
    </source>
</evidence>
<feature type="transmembrane region" description="Helical" evidence="8">
    <location>
        <begin position="317"/>
        <end position="348"/>
    </location>
</feature>
<protein>
    <recommendedName>
        <fullName evidence="11">AI-2E family transporter</fullName>
    </recommendedName>
</protein>
<comment type="subcellular location">
    <subcellularLocation>
        <location evidence="1">Cell membrane</location>
        <topology evidence="1">Multi-pass membrane protein</topology>
    </subcellularLocation>
</comment>
<evidence type="ECO:0000313" key="9">
    <source>
        <dbReference type="EMBL" id="PLX15759.1"/>
    </source>
</evidence>
<dbReference type="Proteomes" id="UP000234857">
    <property type="component" value="Unassembled WGS sequence"/>
</dbReference>
<comment type="caution">
    <text evidence="9">The sequence shown here is derived from an EMBL/GenBank/DDBJ whole genome shotgun (WGS) entry which is preliminary data.</text>
</comment>
<keyword evidence="3" id="KW-0813">Transport</keyword>
<evidence type="ECO:0008006" key="11">
    <source>
        <dbReference type="Google" id="ProtNLM"/>
    </source>
</evidence>
<feature type="transmembrane region" description="Helical" evidence="8">
    <location>
        <begin position="161"/>
        <end position="180"/>
    </location>
</feature>
<accession>A0A2N5ZAV5</accession>
<keyword evidence="6 8" id="KW-1133">Transmembrane helix</keyword>
<name>A0A2N5ZAV5_MUIH1</name>
<sequence length="356" mass="40142">MLTINIENRLSKILFIIGLIIVSALLFVFYKSLLLVFLISYFFAYMFEPLIRKLEKKKVSRTISVVIIWALMVLVLVLIVLPLILSLLQEVGTLQEKIGTYSQNFKDTIDKISNSKQTVIVYDFLQKINVSQGDIVNFIMDKFKDFIQYSGSMISNNISKFISSFMWVFTLPVITFYFMLDFKKIVSVLMDWELPGKGKAMKIVIQIEKEISKFFRGQLVICIILGFLMGIGFFIIGVDFPLLLGVLAGISNLVPYLGVIVSTVIAILFSILKLGFTMELLIAIIKIIILVMIVQAVDGFLLSPKILSSTLDLSPVFVILFLIAGGMYGGIIGMFLSIPFLIVVKVLFKNVKIKFT</sequence>
<feature type="transmembrane region" description="Helical" evidence="8">
    <location>
        <begin position="63"/>
        <end position="85"/>
    </location>
</feature>
<feature type="transmembrane region" description="Helical" evidence="8">
    <location>
        <begin position="279"/>
        <end position="297"/>
    </location>
</feature>
<evidence type="ECO:0000256" key="2">
    <source>
        <dbReference type="ARBA" id="ARBA00009773"/>
    </source>
</evidence>
<organism evidence="9 10">
    <name type="scientific">Muiribacterium halophilum</name>
    <dbReference type="NCBI Taxonomy" id="2053465"/>
    <lineage>
        <taxon>Bacteria</taxon>
        <taxon>Candidatus Muiribacteriota</taxon>
        <taxon>Candidatus Muiribacteriia</taxon>
        <taxon>Candidatus Muiribacteriales</taxon>
        <taxon>Candidatus Muiribacteriaceae</taxon>
        <taxon>Candidatus Muiribacterium</taxon>
    </lineage>
</organism>
<dbReference type="PANTHER" id="PTHR21716:SF53">
    <property type="entry name" value="PERMEASE PERM-RELATED"/>
    <property type="match status" value="1"/>
</dbReference>
<evidence type="ECO:0000256" key="4">
    <source>
        <dbReference type="ARBA" id="ARBA00022475"/>
    </source>
</evidence>
<proteinExistence type="inferred from homology"/>
<evidence type="ECO:0000256" key="7">
    <source>
        <dbReference type="ARBA" id="ARBA00023136"/>
    </source>
</evidence>
<feature type="transmembrane region" description="Helical" evidence="8">
    <location>
        <begin position="253"/>
        <end position="272"/>
    </location>
</feature>
<feature type="transmembrane region" description="Helical" evidence="8">
    <location>
        <begin position="12"/>
        <end position="29"/>
    </location>
</feature>
<feature type="transmembrane region" description="Helical" evidence="8">
    <location>
        <begin position="219"/>
        <end position="247"/>
    </location>
</feature>
<keyword evidence="7 8" id="KW-0472">Membrane</keyword>
<reference evidence="9 10" key="1">
    <citation type="submission" date="2017-11" db="EMBL/GenBank/DDBJ databases">
        <title>Genome-resolved metagenomics identifies genetic mobility, metabolic interactions, and unexpected diversity in perchlorate-reducing communities.</title>
        <authorList>
            <person name="Barnum T.P."/>
            <person name="Figueroa I.A."/>
            <person name="Carlstrom C.I."/>
            <person name="Lucas L.N."/>
            <person name="Engelbrektson A.L."/>
            <person name="Coates J.D."/>
        </authorList>
    </citation>
    <scope>NUCLEOTIDE SEQUENCE [LARGE SCALE GENOMIC DNA]</scope>
    <source>
        <strain evidence="9">BM706</strain>
    </source>
</reference>
<evidence type="ECO:0000256" key="6">
    <source>
        <dbReference type="ARBA" id="ARBA00022989"/>
    </source>
</evidence>
<dbReference type="EMBL" id="PKTG01000130">
    <property type="protein sequence ID" value="PLX15759.1"/>
    <property type="molecule type" value="Genomic_DNA"/>
</dbReference>
<dbReference type="InterPro" id="IPR002549">
    <property type="entry name" value="AI-2E-like"/>
</dbReference>
<dbReference type="PANTHER" id="PTHR21716">
    <property type="entry name" value="TRANSMEMBRANE PROTEIN"/>
    <property type="match status" value="1"/>
</dbReference>
<evidence type="ECO:0000256" key="5">
    <source>
        <dbReference type="ARBA" id="ARBA00022692"/>
    </source>
</evidence>
<dbReference type="GO" id="GO:0005886">
    <property type="term" value="C:plasma membrane"/>
    <property type="evidence" value="ECO:0007669"/>
    <property type="project" value="UniProtKB-SubCell"/>
</dbReference>
<evidence type="ECO:0000256" key="3">
    <source>
        <dbReference type="ARBA" id="ARBA00022448"/>
    </source>
</evidence>